<dbReference type="Proteomes" id="UP001152598">
    <property type="component" value="Unassembled WGS sequence"/>
</dbReference>
<name>A0AAP3Z121_9LACT</name>
<dbReference type="Pfam" id="PF07523">
    <property type="entry name" value="Big_3"/>
    <property type="match status" value="1"/>
</dbReference>
<accession>A0AAP3Z121</accession>
<evidence type="ECO:0000259" key="2">
    <source>
        <dbReference type="Pfam" id="PF07523"/>
    </source>
</evidence>
<feature type="domain" description="Ig-like" evidence="2">
    <location>
        <begin position="174"/>
        <end position="231"/>
    </location>
</feature>
<evidence type="ECO:0000256" key="1">
    <source>
        <dbReference type="SAM" id="MobiDB-lite"/>
    </source>
</evidence>
<protein>
    <submittedName>
        <fullName evidence="3">Bacterial Ig-like domain-containing protein</fullName>
    </submittedName>
</protein>
<dbReference type="EMBL" id="JAOWLV010000003">
    <property type="protein sequence ID" value="MDG4976407.1"/>
    <property type="molecule type" value="Genomic_DNA"/>
</dbReference>
<proteinExistence type="predicted"/>
<dbReference type="InterPro" id="IPR013783">
    <property type="entry name" value="Ig-like_fold"/>
</dbReference>
<evidence type="ECO:0000313" key="3">
    <source>
        <dbReference type="EMBL" id="MDG4976407.1"/>
    </source>
</evidence>
<dbReference type="AlphaFoldDB" id="A0AAP3Z121"/>
<gene>
    <name evidence="3" type="ORF">OGZ50_06645</name>
</gene>
<dbReference type="InterPro" id="IPR022038">
    <property type="entry name" value="Ig-like_bact"/>
</dbReference>
<comment type="caution">
    <text evidence="3">The sequence shown here is derived from an EMBL/GenBank/DDBJ whole genome shotgun (WGS) entry which is preliminary data.</text>
</comment>
<sequence length="334" mass="35247">MLAAPIVPIIHNGHAFADGLQSSNDIPQNVQVGQDNTSPEVTTGAKTVSGTVAPGSTNSTAGPASAQVTDLSSIKTRVHLLHIGDSWKFTDNLDRGTSIDGRTIDLVDDPNSHTIAGISSLLGGFTFDVKDPTGVLVNGKAVNAGTFQVNYHFGIDLKKTETVIITVLPNSFNAIDSTIYEGEPWTPADNFPGGRDVSTVTVTGTVNTRQPGVYPITYSFAGYSKTINVTVKENKIGIITQNTTLHVGDTWDSNSNIAGYINQEGNFTNSIELKTGFNTSFPDNNGILVGDNKVVKPGQFTVVYTIYGGTISADGTVSSTYPFRSATATVTVLP</sequence>
<dbReference type="RefSeq" id="WP_278200762.1">
    <property type="nucleotide sequence ID" value="NZ_JAOWLT010000002.1"/>
</dbReference>
<evidence type="ECO:0000313" key="4">
    <source>
        <dbReference type="Proteomes" id="UP001152598"/>
    </source>
</evidence>
<dbReference type="Gene3D" id="2.60.40.10">
    <property type="entry name" value="Immunoglobulins"/>
    <property type="match status" value="1"/>
</dbReference>
<reference evidence="3" key="1">
    <citation type="submission" date="2022-10" db="EMBL/GenBank/DDBJ databases">
        <authorList>
            <person name="Turner M.S."/>
            <person name="Huang W."/>
        </authorList>
    </citation>
    <scope>NUCLEOTIDE SEQUENCE</scope>
    <source>
        <strain evidence="3">54</strain>
    </source>
</reference>
<feature type="region of interest" description="Disordered" evidence="1">
    <location>
        <begin position="32"/>
        <end position="65"/>
    </location>
</feature>
<reference evidence="3" key="2">
    <citation type="journal article" date="2023" name="Food Microbiol.">
        <title>Evaluation of the fermentation potential of lactic acid bacteria isolated from herbs, fruits and vegetables as starter cultures in nut-based milk alternatives.</title>
        <authorList>
            <person name="Huang W."/>
            <person name="Dong A."/>
            <person name="Pham H.T."/>
            <person name="Zhou C."/>
            <person name="Huo Z."/>
            <person name="Watjen A.P."/>
            <person name="Prakash S."/>
            <person name="Bang-Berthelsen C.H."/>
            <person name="Turner M.S."/>
        </authorList>
    </citation>
    <scope>NUCLEOTIDE SEQUENCE</scope>
    <source>
        <strain evidence="3">54</strain>
    </source>
</reference>
<organism evidence="3 4">
    <name type="scientific">Lactococcus lactis</name>
    <dbReference type="NCBI Taxonomy" id="1358"/>
    <lineage>
        <taxon>Bacteria</taxon>
        <taxon>Bacillati</taxon>
        <taxon>Bacillota</taxon>
        <taxon>Bacilli</taxon>
        <taxon>Lactobacillales</taxon>
        <taxon>Streptococcaceae</taxon>
        <taxon>Lactococcus</taxon>
    </lineage>
</organism>